<feature type="transmembrane region" description="Helical" evidence="1">
    <location>
        <begin position="28"/>
        <end position="52"/>
    </location>
</feature>
<keyword evidence="1" id="KW-0812">Transmembrane</keyword>
<accession>A0A1V9XYF6</accession>
<reference evidence="2 3" key="1">
    <citation type="journal article" date="2017" name="Gigascience">
        <title>Draft genome of the honey bee ectoparasitic mite, Tropilaelaps mercedesae, is shaped by the parasitic life history.</title>
        <authorList>
            <person name="Dong X."/>
            <person name="Armstrong S.D."/>
            <person name="Xia D."/>
            <person name="Makepeace B.L."/>
            <person name="Darby A.C."/>
            <person name="Kadowaki T."/>
        </authorList>
    </citation>
    <scope>NUCLEOTIDE SEQUENCE [LARGE SCALE GENOMIC DNA]</scope>
    <source>
        <strain evidence="2">Wuxi-XJTLU</strain>
    </source>
</reference>
<keyword evidence="1" id="KW-1133">Transmembrane helix</keyword>
<keyword evidence="3" id="KW-1185">Reference proteome</keyword>
<dbReference type="EMBL" id="MNPL01002179">
    <property type="protein sequence ID" value="OQR78490.1"/>
    <property type="molecule type" value="Genomic_DNA"/>
</dbReference>
<organism evidence="2 3">
    <name type="scientific">Tropilaelaps mercedesae</name>
    <dbReference type="NCBI Taxonomy" id="418985"/>
    <lineage>
        <taxon>Eukaryota</taxon>
        <taxon>Metazoa</taxon>
        <taxon>Ecdysozoa</taxon>
        <taxon>Arthropoda</taxon>
        <taxon>Chelicerata</taxon>
        <taxon>Arachnida</taxon>
        <taxon>Acari</taxon>
        <taxon>Parasitiformes</taxon>
        <taxon>Mesostigmata</taxon>
        <taxon>Gamasina</taxon>
        <taxon>Dermanyssoidea</taxon>
        <taxon>Laelapidae</taxon>
        <taxon>Tropilaelaps</taxon>
    </lineage>
</organism>
<name>A0A1V9XYF6_9ACAR</name>
<sequence length="65" mass="7314">MWYRGVDEGSGGVGKAIMYTNFYNDQVIVSYVFVSLNLAVVVSVLSVIVVVWECMCVHLWCVIHN</sequence>
<keyword evidence="1" id="KW-0472">Membrane</keyword>
<dbReference type="InParanoid" id="A0A1V9XYF6"/>
<proteinExistence type="predicted"/>
<evidence type="ECO:0000313" key="2">
    <source>
        <dbReference type="EMBL" id="OQR78490.1"/>
    </source>
</evidence>
<evidence type="ECO:0000313" key="3">
    <source>
        <dbReference type="Proteomes" id="UP000192247"/>
    </source>
</evidence>
<protein>
    <submittedName>
        <fullName evidence="2">Uncharacterized protein</fullName>
    </submittedName>
</protein>
<gene>
    <name evidence="2" type="ORF">BIW11_06378</name>
</gene>
<dbReference type="Proteomes" id="UP000192247">
    <property type="component" value="Unassembled WGS sequence"/>
</dbReference>
<comment type="caution">
    <text evidence="2">The sequence shown here is derived from an EMBL/GenBank/DDBJ whole genome shotgun (WGS) entry which is preliminary data.</text>
</comment>
<evidence type="ECO:0000256" key="1">
    <source>
        <dbReference type="SAM" id="Phobius"/>
    </source>
</evidence>
<dbReference type="AlphaFoldDB" id="A0A1V9XYF6"/>